<dbReference type="EMBL" id="OX596098">
    <property type="protein sequence ID" value="CAM9652395.1"/>
    <property type="molecule type" value="Genomic_DNA"/>
</dbReference>
<organism evidence="1 2">
    <name type="scientific">Rangifer tarandus platyrhynchus</name>
    <name type="common">Svalbard reindeer</name>
    <dbReference type="NCBI Taxonomy" id="3082113"/>
    <lineage>
        <taxon>Eukaryota</taxon>
        <taxon>Metazoa</taxon>
        <taxon>Chordata</taxon>
        <taxon>Craniata</taxon>
        <taxon>Vertebrata</taxon>
        <taxon>Euteleostomi</taxon>
        <taxon>Mammalia</taxon>
        <taxon>Eutheria</taxon>
        <taxon>Laurasiatheria</taxon>
        <taxon>Artiodactyla</taxon>
        <taxon>Ruminantia</taxon>
        <taxon>Pecora</taxon>
        <taxon>Cervidae</taxon>
        <taxon>Odocoileinae</taxon>
        <taxon>Rangifer</taxon>
    </lineage>
</organism>
<evidence type="ECO:0000313" key="2">
    <source>
        <dbReference type="Proteomes" id="UP001162501"/>
    </source>
</evidence>
<reference evidence="1" key="2">
    <citation type="submission" date="2025-03" db="EMBL/GenBank/DDBJ databases">
        <authorList>
            <consortium name="ELIXIR-Norway"/>
            <consortium name="Elixir Norway"/>
        </authorList>
    </citation>
    <scope>NUCLEOTIDE SEQUENCE</scope>
</reference>
<reference evidence="1" key="1">
    <citation type="submission" date="2023-05" db="EMBL/GenBank/DDBJ databases">
        <authorList>
            <consortium name="ELIXIR-Norway"/>
        </authorList>
    </citation>
    <scope>NUCLEOTIDE SEQUENCE</scope>
</reference>
<name>A0AC59YFR4_RANTA</name>
<proteinExistence type="predicted"/>
<sequence>MAAVVAAVVAVDCHPPRVPSIRTSAGTPDVPAQSREEGLQPQSARSACRHPGSMAFCARRSRRVLPEAAPSRSTKVSPPRLSRVNGWSRPLHPFQIMAWAVLLILAFTTFGVFIPLLPQDCRYIAYSVTGGIFFFHFLAHLVAISIDPAEASVRLKNYSQPMPTFDRSKHPHVIQNQYCHLCEVTVSAKAKHCSACNKCVSGFDHHCKWLNNCVGSRNYWCFFSSVASALAGLLCIIVILLYIFLQYFFNPSALRTDSRYQSISNKDTWLLLLPISPVRTNRGVLLALGLLVLLLALISLLLLGHLLFFHLYLMAKRLSTFDYMMQGSQQQDSKHQTGQRDVRLQIEDLSQPLQSPLGPSEQRETPEELPPPSRHSSLCSTATVQPEDTPTSLKKSVANLSSSVQSVKFMQLLPPTPDHSQVSSLTIHANSSLLQQELCSGRSTSAIRVKRKEFLPPLSRCSSLSSVSTVTPESSPPPQNTKDQRERKQLRAGDVAEKQGSASGAQGPEPPESRIQGSFSTGIPAAESVPETLQLPSPLQGHNQDTWPQKHQDTVPSHQEPWTVESTVINIPGGLDGELDVQQMPRMLVGMPSAQAPKSLPAIKGECGEEGIPVVREVRGCTSAKDPVPSSPTPVAMTTMPEDPEPGDRAPQLV</sequence>
<gene>
    <name evidence="1" type="ORF">MRATA1EN22A_LOCUS5541</name>
</gene>
<evidence type="ECO:0000313" key="1">
    <source>
        <dbReference type="EMBL" id="CAM9652395.1"/>
    </source>
</evidence>
<protein>
    <submittedName>
        <fullName evidence="1">Uncharacterized protein</fullName>
    </submittedName>
</protein>
<accession>A0AC59YFR4</accession>
<dbReference type="Proteomes" id="UP001162501">
    <property type="component" value="Chromosome 14"/>
</dbReference>